<dbReference type="Gene3D" id="3.40.50.980">
    <property type="match status" value="6"/>
</dbReference>
<dbReference type="PROSITE" id="PS50075">
    <property type="entry name" value="CARRIER"/>
    <property type="match status" value="3"/>
</dbReference>
<dbReference type="InterPro" id="IPR025110">
    <property type="entry name" value="AMP-bd_C"/>
</dbReference>
<dbReference type="SMART" id="SM00823">
    <property type="entry name" value="PKS_PP"/>
    <property type="match status" value="3"/>
</dbReference>
<dbReference type="InterPro" id="IPR010071">
    <property type="entry name" value="AA_adenyl_dom"/>
</dbReference>
<name>A0ABY9XMM4_9GAMM</name>
<dbReference type="NCBIfam" id="TIGR01720">
    <property type="entry name" value="NRPS-para261"/>
    <property type="match status" value="1"/>
</dbReference>
<dbReference type="InterPro" id="IPR023213">
    <property type="entry name" value="CAT-like_dom_sf"/>
</dbReference>
<keyword evidence="4" id="KW-0677">Repeat</keyword>
<dbReference type="InterPro" id="IPR020806">
    <property type="entry name" value="PKS_PP-bd"/>
</dbReference>
<dbReference type="InterPro" id="IPR000873">
    <property type="entry name" value="AMP-dep_synth/lig_dom"/>
</dbReference>
<dbReference type="EMBL" id="CP133647">
    <property type="protein sequence ID" value="WNH03887.1"/>
    <property type="molecule type" value="Genomic_DNA"/>
</dbReference>
<evidence type="ECO:0000313" key="6">
    <source>
        <dbReference type="EMBL" id="WNH03887.1"/>
    </source>
</evidence>
<dbReference type="SUPFAM" id="SSF56801">
    <property type="entry name" value="Acetyl-CoA synthetase-like"/>
    <property type="match status" value="3"/>
</dbReference>
<dbReference type="PROSITE" id="PS00455">
    <property type="entry name" value="AMP_BINDING"/>
    <property type="match status" value="3"/>
</dbReference>
<evidence type="ECO:0000256" key="1">
    <source>
        <dbReference type="ARBA" id="ARBA00001957"/>
    </source>
</evidence>
<reference evidence="6 7" key="1">
    <citation type="journal article" date="2023" name="Access Microbiol">
        <title>The genome of a steinernematid-associated Pseudomonas piscis bacterium encodes the biosynthesis of insect toxins.</title>
        <authorList>
            <person name="Awori R.M."/>
            <person name="Hendre P."/>
            <person name="Amugune N.O."/>
        </authorList>
    </citation>
    <scope>NUCLEOTIDE SEQUENCE [LARGE SCALE GENOMIC DNA]</scope>
    <source>
        <strain evidence="6 7">97</strain>
    </source>
</reference>
<dbReference type="PROSITE" id="PS00012">
    <property type="entry name" value="PHOSPHOPANTETHEINE"/>
    <property type="match status" value="3"/>
</dbReference>
<dbReference type="PANTHER" id="PTHR45527">
    <property type="entry name" value="NONRIBOSOMAL PEPTIDE SYNTHETASE"/>
    <property type="match status" value="1"/>
</dbReference>
<dbReference type="InterPro" id="IPR006162">
    <property type="entry name" value="Ppantetheine_attach_site"/>
</dbReference>
<keyword evidence="3" id="KW-0597">Phosphoprotein</keyword>
<evidence type="ECO:0000256" key="3">
    <source>
        <dbReference type="ARBA" id="ARBA00022553"/>
    </source>
</evidence>
<dbReference type="NCBIfam" id="NF003417">
    <property type="entry name" value="PRK04813.1"/>
    <property type="match status" value="3"/>
</dbReference>
<dbReference type="Proteomes" id="UP001300348">
    <property type="component" value="Chromosome"/>
</dbReference>
<dbReference type="InterPro" id="IPR036736">
    <property type="entry name" value="ACP-like_sf"/>
</dbReference>
<dbReference type="Gene3D" id="3.30.559.10">
    <property type="entry name" value="Chloramphenicol acetyltransferase-like domain"/>
    <property type="match status" value="4"/>
</dbReference>
<keyword evidence="2" id="KW-0596">Phosphopantetheine</keyword>
<dbReference type="Gene3D" id="1.10.1200.10">
    <property type="entry name" value="ACP-like"/>
    <property type="match status" value="2"/>
</dbReference>
<dbReference type="SUPFAM" id="SSF52777">
    <property type="entry name" value="CoA-dependent acyltransferases"/>
    <property type="match status" value="8"/>
</dbReference>
<dbReference type="Pfam" id="PF00501">
    <property type="entry name" value="AMP-binding"/>
    <property type="match status" value="3"/>
</dbReference>
<dbReference type="NCBIfam" id="TIGR01733">
    <property type="entry name" value="AA-adenyl-dom"/>
    <property type="match status" value="3"/>
</dbReference>
<dbReference type="InterPro" id="IPR045851">
    <property type="entry name" value="AMP-bd_C_sf"/>
</dbReference>
<keyword evidence="7" id="KW-1185">Reference proteome</keyword>
<dbReference type="RefSeq" id="WP_193836312.1">
    <property type="nucleotide sequence ID" value="NZ_CP133479.1"/>
</dbReference>
<evidence type="ECO:0000313" key="7">
    <source>
        <dbReference type="Proteomes" id="UP001300348"/>
    </source>
</evidence>
<dbReference type="InterPro" id="IPR001031">
    <property type="entry name" value="Thioesterase"/>
</dbReference>
<dbReference type="InterPro" id="IPR010060">
    <property type="entry name" value="NRPS_synth"/>
</dbReference>
<dbReference type="Gene3D" id="2.30.38.10">
    <property type="entry name" value="Luciferase, Domain 3"/>
    <property type="match status" value="3"/>
</dbReference>
<comment type="cofactor">
    <cofactor evidence="1">
        <name>pantetheine 4'-phosphate</name>
        <dbReference type="ChEBI" id="CHEBI:47942"/>
    </cofactor>
</comment>
<accession>A0ABY9XMM4</accession>
<evidence type="ECO:0000259" key="5">
    <source>
        <dbReference type="PROSITE" id="PS50075"/>
    </source>
</evidence>
<dbReference type="SUPFAM" id="SSF47336">
    <property type="entry name" value="ACP-like"/>
    <property type="match status" value="3"/>
</dbReference>
<dbReference type="PANTHER" id="PTHR45527:SF1">
    <property type="entry name" value="FATTY ACID SYNTHASE"/>
    <property type="match status" value="1"/>
</dbReference>
<dbReference type="InterPro" id="IPR009081">
    <property type="entry name" value="PP-bd_ACP"/>
</dbReference>
<dbReference type="Gene3D" id="3.40.50.1820">
    <property type="entry name" value="alpha/beta hydrolase"/>
    <property type="match status" value="1"/>
</dbReference>
<dbReference type="GeneID" id="88855805"/>
<dbReference type="SUPFAM" id="SSF53474">
    <property type="entry name" value="alpha/beta-Hydrolases"/>
    <property type="match status" value="1"/>
</dbReference>
<dbReference type="Gene3D" id="3.30.559.30">
    <property type="entry name" value="Nonribosomal peptide synthetase, condensation domain"/>
    <property type="match status" value="4"/>
</dbReference>
<organism evidence="6 7">
    <name type="scientific">Xenorhabdus griffiniae</name>
    <dbReference type="NCBI Taxonomy" id="351672"/>
    <lineage>
        <taxon>Bacteria</taxon>
        <taxon>Pseudomonadati</taxon>
        <taxon>Pseudomonadota</taxon>
        <taxon>Gammaproteobacteria</taxon>
        <taxon>Enterobacterales</taxon>
        <taxon>Morganellaceae</taxon>
        <taxon>Xenorhabdus</taxon>
    </lineage>
</organism>
<dbReference type="Pfam" id="PF00668">
    <property type="entry name" value="Condensation"/>
    <property type="match status" value="4"/>
</dbReference>
<dbReference type="Gene3D" id="3.30.300.30">
    <property type="match status" value="3"/>
</dbReference>
<dbReference type="InterPro" id="IPR029058">
    <property type="entry name" value="AB_hydrolase_fold"/>
</dbReference>
<dbReference type="Pfam" id="PF00975">
    <property type="entry name" value="Thioesterase"/>
    <property type="match status" value="1"/>
</dbReference>
<feature type="domain" description="Carrier" evidence="5">
    <location>
        <begin position="2522"/>
        <end position="2597"/>
    </location>
</feature>
<proteinExistence type="predicted"/>
<dbReference type="Pfam" id="PF00550">
    <property type="entry name" value="PP-binding"/>
    <property type="match status" value="3"/>
</dbReference>
<evidence type="ECO:0000256" key="4">
    <source>
        <dbReference type="ARBA" id="ARBA00022737"/>
    </source>
</evidence>
<protein>
    <submittedName>
        <fullName evidence="6">Non-ribosomal peptide synthetase</fullName>
    </submittedName>
</protein>
<dbReference type="CDD" id="cd19531">
    <property type="entry name" value="LCL_NRPS-like"/>
    <property type="match status" value="1"/>
</dbReference>
<dbReference type="InterPro" id="IPR001242">
    <property type="entry name" value="Condensation_dom"/>
</dbReference>
<feature type="domain" description="Carrier" evidence="5">
    <location>
        <begin position="1034"/>
        <end position="1108"/>
    </location>
</feature>
<dbReference type="CDD" id="cd05930">
    <property type="entry name" value="A_NRPS"/>
    <property type="match status" value="3"/>
</dbReference>
<gene>
    <name evidence="6" type="ORF">QL112_009570</name>
</gene>
<sequence length="3908" mass="439047">MLMLFKELKKNHVSIWACENKLKLAFTGETPPVQLIDKVKKKRENILIFLNEENIFSEEDFKRFTFNGIEVIFPATSLQQGFIYHHLTQPQDDAYRMQLLLDYHTNIDFTAYQQAWSLASLRFPILRTAFDWEGEILQIVTAGASIHSAHFKSKDISQLPETERNKAIEAIQQHDRTLPFDLSQPGLIRFTFIKQNEQRVTVLITQHHCIADGWSNSILLQAVHEYYNQLIKGQVPQVVVEQAYLATQQYHLDHKVETDAYWAQRKAHFQGANDLSALLSQYVDLTQIKTVEKPAEQALTVRGDAYMQLKGMCRMQGVTLNVVLQFAWHKLLHSYTGDEQTIVGTTVSGRDVPVEGVESSVGLYINTLPLTVQWNQADSVATILQEIQLDIAALNSHSAISLAGLQSDGKRLFHSLLVFENYPDPVVNENEGGIENTLTFRQAFEKVDYPVSLKAYEQDNSLIVKLGYGEDWLTDKQAQRLLYQLERILHVVACDPHQLHTSILFLSEEERHTLLHTWNQTDAPYPQDKTLQQRFEVQAEKTPDNVALVFEGETLTYRQLNQQANQLARVIRDRFQQYNDAPLQADTPIALYLDRSLEMVISILAVLKAGGAYVPISPEYPPERVQFILQDTGSRCVLTQKRHLTTLAGSPISIAADDQIVIRDQSGENLVPVNKPTDLAYIIYTSGTTGQPKGVMIEHKNVAHLVAAQAELFDITKRKKALMFAAYVFDASVSELFLSLLHGLTVYLCRETERNAPAVAQLIQREGIEIVTLPPAILKLLVGTKLPSLQLLVTAGESPSLDFLDYFSHHCDVVNAYGPTEITVCATGKRYQHEDIASNIGKAVNNVRLYVFDKQGNLSPIGASGELYIGGAGLARGYLNQPELTAERFVPNPFATPEEKANGYTHLYKTGDLVRWLPNGELEYLGRNDFQVKIRGYRIELGEIESALTSHPQIKQAVVTDHEHKGNKVLIAYLVTDSALSDDALIRYLSTRLPDYMLPANFTRIESIPLTLNGKLDRRALPEPKWQNRDSYIAPRNDLETQLCAIWREVLGLEKIGIEDNFFRIGGDSIISIKLVSRLRRAGFSLQAKSIFEAPTVTQLAQLLTQISSHVSVVAEQGLLHGEFGLLPIQQDFFNWNLSSPHHWNQAFMIRLPGSISHAVIEQALITLTERHDMLRAHFINTEQGYRQCYPSGIPPWLPTLQRCDFNELNHQQLTQWQSGFNYCTGPLWQAAHLTGYADGSARVFFAFHHLIIDVVSWRIIAEDMRRLLQGETLPAKTSSYRQWVNAVHHYAEHHQQEILYWQQVMAENHVYSASHEMSQHKLSVSAELTDILLREANAGYHTEINDLLLSALTLALQTIFSHPVNHIMLEGHGREAIDNTLDVSETVGWFTTTYPVRLVMQDNIAETIIHTKEMLRTVPNKGIGYGALRQAGYLSGDLPTIGFNYLGQLGTETEQNWSLISDDCGTVVTDDNHSHLLLNINGLIQTGRLQFSLSSSLSQTQTQKFITAFEQALNSVITTGQKQAQLGGIKTPSDYGIEGISIELLRHLQQTYKIEALYPATSLQQGFIYHHLAQPQDDAYRVQLLLDYHTQLDLATYQQAWVLTSLRFPILRTAFNWEEEMLQIVTEGASLDSKNFIIKDISQLLPEEKTRAIEAIQQHDRSLPFDLRQPGLIRFTLIKQSEQRVTVLITQHHSITDGWSNPILLQNVHEYYNQLAQKHVPQIVADKAYLATQQYYLEHKAGSEIYWEKRKAQFQGANNLSALLSHHIDLTRIRAIEKPARQTITVQGNVYQQIKKMCREQGITLNVVLQFAWHKLLHSYTGDEQTIVGTTVSGRDIPVDGIESSVGLYINTLPLMVQWDNTHSVISVLQAIQKDIAALNSHSAVSLASLQSDGERLFHSLFVFENYPVPVANENEGGIENTLIFRQAIEKVDYPVSLMAYEQNNCLTVKLGYGEDWLTDKQAQRLLHQLERILHAVAGDPHQLHTAILFLSEAERYALQHTWNQTDAPYPQDKTLQQLFEVQAERTPDNVALVFEGETLTYRQLNQRANQLARVIRAHCAPLSADTPIALYLDRSLEMVISILAVLKAGGAYVPISPAYPPERVRFILQDTQSPCLLTQQRYLTTLAEYTQARAAPPIRIAADDQTLTRDQSVENLASVNKPTDLAYIIYTSGTTGQPKGVMIEHKNVAHMVAAQATLFDISKRKKALMFAAYVFDGSVFELFSSLLHGLTVYLCSETERNAPAVAQLIQREGIEIAALPPAILKLLIGTEFPSLQLLVTAGEAPSLDFLDYFSHHSDVFNSYGPTEVTVCASGKHYQSGEIARNIGQAINNARLYVVDKQGNLSPIGATGELYIGGAGLARGYLNQPELTAERFVENPFASEADKARGYTRLYKTGDLVCWLPNGELEYLGRNDFQVKIRGYRIELGEIETALATHPQVKQAVVTDYKHQGNQVLVAYLVTAGEVSDDALMTHLSLRLPDYMLPASFTRIESIPLTLNGKLDRHALPTPVWGNSDNYIAPRNALETQLCAIWQTVLGLERVGIEDNFFRIGGNSLTAIKLTAAIHHTLGLAVSLTQLFEHKTIASLANQMGQPANTVIPHRELAHSPLSFAQERMLFIEQFEQGTDAYHIPCLVQLDNAACLPVLEAAINRLAQRHAVIRTVYPHHDDGQNYQQILDRPLVIRSVAPCDDIDTLLDTVRTEIATPFDLTTEPGLRLCHYALADKHYFLMLWHHIAIDGWAIDIFMRELAEIYPALLAGRDSRLPVLDITYGDYAAWQREYLQGDVRERQLAYWRQTLAHYETLTLPTDSPRPAQVSYQGRDFNFTLDTALSDQLRMLAKEQETTLYTVLLGGFYVTLAKLSGQNDIVLGTPTDNRHHAQTQTLIGMFVNSLVLRAQLVLTDNVATLIQQIHQLLADAKAHQDMPFEQLLDALAIERDPARHPIFQVMFGLHRFGEHRPDEARLPFQPVTLDESLYSPAKFDLSLFLSEGQPAITGNLNYAVSLFNDTTVARLAAIYQRVLAAFVTDPQQSLAEIDILSAPERHTLLHTWNQTDAPYPQEKTLQQLFEVQAEKTPDNVALVFEGETLTYRQLNQRANQLARVIREHYQQNKNAPMPADTPIALYLDRSLEMVISILAVLKAGGAYVPISPAYPPERVQFILQDTQSPCVLTQQRYLTTLTEYTQARAAPPIRVAADDQTLTRDQSVENLASINNPADLAYIIYTSGTTGQPKGVMIEHKNVAHLVAAQAALFDITKRKKALMFAAYVFDASVSELFVSLLHGLTVYLCSETERNAPAVAQLIQREGIELATLPPAILKMLIGTELPSLQLLVTAGETPSLDFLDYFSHHCEVLNAYGPTEVTVCASGKHYQSGEIANNIGKSINNVRLYVLDSHNNLSPIGVSGELYIGGAGLARGYLNRPELTAERFVENPFASEADKACGYTRLYKTGDLVRWRPNGELEYLGRNDFQVKIRGYRIELGEIETALATHPQVKQAVVIDHEHKGDQILVAYLVTDGVLPDDTLVRYLSTRLPDYMLPANFTRIESVPLTLNGKLDRRALPTPVWGKSDNYIAPRNALETQLCAIWQEVLGLERVSIEDNFFRIGGNSLIAIKLTTAMRNEINVDIPLNILFSYKCVSLLSQWLETGSATSNLLNFLTPESTASNKLFMIHAVNCGSEVYEPLANALSNTYNCIGIDNYNLSTEHKIDSLQQIAQIYMELILTETSIDKPIRILGWSLGGQLAIEIAFQLEQLGAKEIQLFLLDTVINNDEIKELRNKLDISNAYNKVVKKLQEMGASETYINKVLEAIPFESRIADCHLSGKLSYTNITLFKAGKINPYHKEETGLTMSRLIIKTPDNNISQWSTHPLVIKLINDCYHENIIDSVSIISTEIINTLSNKDDINIE</sequence>
<dbReference type="InterPro" id="IPR020845">
    <property type="entry name" value="AMP-binding_CS"/>
</dbReference>
<evidence type="ECO:0000256" key="2">
    <source>
        <dbReference type="ARBA" id="ARBA00022450"/>
    </source>
</evidence>
<dbReference type="Pfam" id="PF13193">
    <property type="entry name" value="AMP-binding_C"/>
    <property type="match status" value="3"/>
</dbReference>
<feature type="domain" description="Carrier" evidence="5">
    <location>
        <begin position="3575"/>
        <end position="3650"/>
    </location>
</feature>